<proteinExistence type="inferred from homology"/>
<dbReference type="GO" id="GO:0004368">
    <property type="term" value="F:glycerol-3-phosphate dehydrogenase (quinone) activity"/>
    <property type="evidence" value="ECO:0007669"/>
    <property type="project" value="UniProtKB-EC"/>
</dbReference>
<feature type="domain" description="FAD-dependent oxidoreductase 2 FAD-binding" evidence="5">
    <location>
        <begin position="4"/>
        <end position="403"/>
    </location>
</feature>
<dbReference type="NCBIfam" id="NF003718">
    <property type="entry name" value="PRK05329.1-1"/>
    <property type="match status" value="1"/>
</dbReference>
<dbReference type="Proteomes" id="UP000886844">
    <property type="component" value="Unassembled WGS sequence"/>
</dbReference>
<dbReference type="PIRSF" id="PIRSF000141">
    <property type="entry name" value="Anaerobic_G3P_dh"/>
    <property type="match status" value="1"/>
</dbReference>
<dbReference type="GO" id="GO:0009331">
    <property type="term" value="C:glycerol-3-phosphate dehydrogenase (FAD) complex"/>
    <property type="evidence" value="ECO:0007669"/>
    <property type="project" value="InterPro"/>
</dbReference>
<dbReference type="SUPFAM" id="SSF51905">
    <property type="entry name" value="FAD/NAD(P)-binding domain"/>
    <property type="match status" value="1"/>
</dbReference>
<keyword evidence="3" id="KW-0288">FMN</keyword>
<evidence type="ECO:0000256" key="4">
    <source>
        <dbReference type="ARBA" id="ARBA00023002"/>
    </source>
</evidence>
<comment type="similarity">
    <text evidence="1">Belongs to the carotenoid/retinoid oxidoreductase family.</text>
</comment>
<evidence type="ECO:0000313" key="6">
    <source>
        <dbReference type="EMBL" id="HIY68414.1"/>
    </source>
</evidence>
<reference evidence="6" key="1">
    <citation type="journal article" date="2021" name="PeerJ">
        <title>Extensive microbial diversity within the chicken gut microbiome revealed by metagenomics and culture.</title>
        <authorList>
            <person name="Gilroy R."/>
            <person name="Ravi A."/>
            <person name="Getino M."/>
            <person name="Pursley I."/>
            <person name="Horton D.L."/>
            <person name="Alikhan N.F."/>
            <person name="Baker D."/>
            <person name="Gharbi K."/>
            <person name="Hall N."/>
            <person name="Watson M."/>
            <person name="Adriaenssens E.M."/>
            <person name="Foster-Nyarko E."/>
            <person name="Jarju S."/>
            <person name="Secka A."/>
            <person name="Antonio M."/>
            <person name="Oren A."/>
            <person name="Chaudhuri R.R."/>
            <person name="La Ragione R."/>
            <person name="Hildebrand F."/>
            <person name="Pallen M.J."/>
        </authorList>
    </citation>
    <scope>NUCLEOTIDE SEQUENCE</scope>
    <source>
        <strain evidence="6">5134</strain>
    </source>
</reference>
<dbReference type="NCBIfam" id="NF003720">
    <property type="entry name" value="PRK05329.1-3"/>
    <property type="match status" value="1"/>
</dbReference>
<evidence type="ECO:0000259" key="5">
    <source>
        <dbReference type="Pfam" id="PF00890"/>
    </source>
</evidence>
<dbReference type="PANTHER" id="PTHR43734:SF7">
    <property type="entry name" value="4,4'-DIAPONEUROSPORENE OXYGENASE"/>
    <property type="match status" value="1"/>
</dbReference>
<evidence type="ECO:0000256" key="1">
    <source>
        <dbReference type="ARBA" id="ARBA00006046"/>
    </source>
</evidence>
<dbReference type="HAMAP" id="MF_00753">
    <property type="entry name" value="Glycerol3P_GlpB"/>
    <property type="match status" value="1"/>
</dbReference>
<dbReference type="Pfam" id="PF00890">
    <property type="entry name" value="FAD_binding_2"/>
    <property type="match status" value="1"/>
</dbReference>
<sequence>MRFDTVIIGGGLAGMTCGIRLAEAGQRCAIVSQGQSAIHFSSGSFDLLGHLPDGTPVTDPEAAIAELAKIAPAHPYSKIGAARCARYAQEAPALLRAAGIRVAGDSRRNHFRITPMGKAKATWLTIDGYLTAEEADRLPFKTVCIVNVEGFLDFYPEFIAEEFRHRGIECRFGSFNHPDLEQIRKNPSEMRSANIARVFDREANLEALAEELRRLAPTCDALILPALIGITRNDSLEFLRLRVGHPIYLLPTLPPSIPGIRAQQALQHRFRALGGEYFLGDSVVSAETKGSRVERIFTANHGNIPFEAAHFVLATGSFFSKGLQATPDRIVEPVFGADTEYVANRAEWYTLRFFDRQAYQAFGVKTDPSLRVMKQGQVLENLYCAGAGLAGFHPVQEGCGAGVSLLSALHVAENISGMKH</sequence>
<dbReference type="Gene3D" id="3.50.50.60">
    <property type="entry name" value="FAD/NAD(P)-binding domain"/>
    <property type="match status" value="1"/>
</dbReference>
<accession>A0A9D1YYZ8</accession>
<dbReference type="NCBIfam" id="TIGR03378">
    <property type="entry name" value="glycerol3P_GlpB"/>
    <property type="match status" value="1"/>
</dbReference>
<organism evidence="6 7">
    <name type="scientific">Candidatus Alistipes intestinigallinarum</name>
    <dbReference type="NCBI Taxonomy" id="2838440"/>
    <lineage>
        <taxon>Bacteria</taxon>
        <taxon>Pseudomonadati</taxon>
        <taxon>Bacteroidota</taxon>
        <taxon>Bacteroidia</taxon>
        <taxon>Bacteroidales</taxon>
        <taxon>Rikenellaceae</taxon>
        <taxon>Alistipes</taxon>
    </lineage>
</organism>
<dbReference type="EMBL" id="DXDA01000026">
    <property type="protein sequence ID" value="HIY68414.1"/>
    <property type="molecule type" value="Genomic_DNA"/>
</dbReference>
<reference evidence="6" key="2">
    <citation type="submission" date="2021-04" db="EMBL/GenBank/DDBJ databases">
        <authorList>
            <person name="Gilroy R."/>
        </authorList>
    </citation>
    <scope>NUCLEOTIDE SEQUENCE</scope>
    <source>
        <strain evidence="6">5134</strain>
    </source>
</reference>
<evidence type="ECO:0000313" key="7">
    <source>
        <dbReference type="Proteomes" id="UP000886844"/>
    </source>
</evidence>
<dbReference type="EC" id="1.1.5.3" evidence="6"/>
<keyword evidence="2" id="KW-0285">Flavoprotein</keyword>
<dbReference type="PANTHER" id="PTHR43734">
    <property type="entry name" value="PHYTOENE DESATURASE"/>
    <property type="match status" value="1"/>
</dbReference>
<evidence type="ECO:0000256" key="3">
    <source>
        <dbReference type="ARBA" id="ARBA00022643"/>
    </source>
</evidence>
<gene>
    <name evidence="6" type="primary">glpB</name>
    <name evidence="6" type="ORF">H9828_03235</name>
</gene>
<dbReference type="AlphaFoldDB" id="A0A9D1YYZ8"/>
<dbReference type="InterPro" id="IPR009158">
    <property type="entry name" value="G3P_DH_GlpB_su"/>
</dbReference>
<dbReference type="InterPro" id="IPR003953">
    <property type="entry name" value="FAD-dep_OxRdtase_2_FAD-bd"/>
</dbReference>
<comment type="caution">
    <text evidence="6">The sequence shown here is derived from an EMBL/GenBank/DDBJ whole genome shotgun (WGS) entry which is preliminary data.</text>
</comment>
<protein>
    <submittedName>
        <fullName evidence="6">Glycerol-3-phosphate dehydrogenase subunit GlpB</fullName>
        <ecNumber evidence="6">1.1.5.3</ecNumber>
    </submittedName>
</protein>
<dbReference type="InterPro" id="IPR036188">
    <property type="entry name" value="FAD/NAD-bd_sf"/>
</dbReference>
<dbReference type="NCBIfam" id="NF003719">
    <property type="entry name" value="PRK05329.1-2"/>
    <property type="match status" value="1"/>
</dbReference>
<evidence type="ECO:0000256" key="2">
    <source>
        <dbReference type="ARBA" id="ARBA00022630"/>
    </source>
</evidence>
<keyword evidence="4 6" id="KW-0560">Oxidoreductase</keyword>
<name>A0A9D1YYZ8_9BACT</name>